<organism evidence="2 3">
    <name type="scientific">Helicobacter baculiformis</name>
    <dbReference type="NCBI Taxonomy" id="427351"/>
    <lineage>
        <taxon>Bacteria</taxon>
        <taxon>Pseudomonadati</taxon>
        <taxon>Campylobacterota</taxon>
        <taxon>Epsilonproteobacteria</taxon>
        <taxon>Campylobacterales</taxon>
        <taxon>Helicobacteraceae</taxon>
        <taxon>Helicobacter</taxon>
    </lineage>
</organism>
<dbReference type="EMBL" id="JBHRZO010000036">
    <property type="protein sequence ID" value="MFC3847943.1"/>
    <property type="molecule type" value="Genomic_DNA"/>
</dbReference>
<keyword evidence="1" id="KW-0472">Membrane</keyword>
<dbReference type="Proteomes" id="UP001595783">
    <property type="component" value="Unassembled WGS sequence"/>
</dbReference>
<feature type="transmembrane region" description="Helical" evidence="1">
    <location>
        <begin position="6"/>
        <end position="29"/>
    </location>
</feature>
<accession>A0ABV7ZHC3</accession>
<dbReference type="RefSeq" id="WP_104751623.1">
    <property type="nucleotide sequence ID" value="NZ_FZMF01000002.1"/>
</dbReference>
<feature type="transmembrane region" description="Helical" evidence="1">
    <location>
        <begin position="36"/>
        <end position="55"/>
    </location>
</feature>
<reference evidence="3" key="1">
    <citation type="journal article" date="2019" name="Int. J. Syst. Evol. Microbiol.">
        <title>The Global Catalogue of Microorganisms (GCM) 10K type strain sequencing project: providing services to taxonomists for standard genome sequencing and annotation.</title>
        <authorList>
            <consortium name="The Broad Institute Genomics Platform"/>
            <consortium name="The Broad Institute Genome Sequencing Center for Infectious Disease"/>
            <person name="Wu L."/>
            <person name="Ma J."/>
        </authorList>
    </citation>
    <scope>NUCLEOTIDE SEQUENCE [LARGE SCALE GENOMIC DNA]</scope>
    <source>
        <strain evidence="3">CCUG 53816</strain>
    </source>
</reference>
<evidence type="ECO:0000256" key="1">
    <source>
        <dbReference type="SAM" id="Phobius"/>
    </source>
</evidence>
<keyword evidence="1" id="KW-1133">Transmembrane helix</keyword>
<name>A0ABV7ZHC3_9HELI</name>
<keyword evidence="3" id="KW-1185">Reference proteome</keyword>
<protein>
    <submittedName>
        <fullName evidence="2">Iron transporter</fullName>
    </submittedName>
</protein>
<feature type="transmembrane region" description="Helical" evidence="1">
    <location>
        <begin position="61"/>
        <end position="87"/>
    </location>
</feature>
<evidence type="ECO:0000313" key="2">
    <source>
        <dbReference type="EMBL" id="MFC3847943.1"/>
    </source>
</evidence>
<comment type="caution">
    <text evidence="2">The sequence shown here is derived from an EMBL/GenBank/DDBJ whole genome shotgun (WGS) entry which is preliminary data.</text>
</comment>
<gene>
    <name evidence="2" type="ORF">ACFOPX_05295</name>
</gene>
<evidence type="ECO:0000313" key="3">
    <source>
        <dbReference type="Proteomes" id="UP001595783"/>
    </source>
</evidence>
<proteinExistence type="predicted"/>
<sequence length="91" mass="9994">MKAFFLGLVLVLMPFITLFVCGVVGAWLAKACHSHLAVFSEIILGSLSFLPIFQIYKYTNWAFSCTLSGFFNGLVVVGGFYMGLVALKPFC</sequence>
<keyword evidence="1" id="KW-0812">Transmembrane</keyword>